<dbReference type="PROSITE" id="PS01361">
    <property type="entry name" value="ZF_DOF_1"/>
    <property type="match status" value="1"/>
</dbReference>
<evidence type="ECO:0000259" key="10">
    <source>
        <dbReference type="PROSITE" id="PS50884"/>
    </source>
</evidence>
<dbReference type="Pfam" id="PF02701">
    <property type="entry name" value="Zn_ribbon_Dof"/>
    <property type="match status" value="1"/>
</dbReference>
<dbReference type="OrthoDB" id="1927254at2759"/>
<dbReference type="Proteomes" id="UP000734854">
    <property type="component" value="Unassembled WGS sequence"/>
</dbReference>
<keyword evidence="12" id="KW-1185">Reference proteome</keyword>
<evidence type="ECO:0000256" key="6">
    <source>
        <dbReference type="ARBA" id="ARBA00023163"/>
    </source>
</evidence>
<dbReference type="GO" id="GO:0003700">
    <property type="term" value="F:DNA-binding transcription factor activity"/>
    <property type="evidence" value="ECO:0007669"/>
    <property type="project" value="UniProtKB-UniRule"/>
</dbReference>
<name>A0A8J5ICY8_ZINOF</name>
<dbReference type="GO" id="GO:0003677">
    <property type="term" value="F:DNA binding"/>
    <property type="evidence" value="ECO:0007669"/>
    <property type="project" value="UniProtKB-UniRule"/>
</dbReference>
<proteinExistence type="predicted"/>
<keyword evidence="7 8" id="KW-0539">Nucleus</keyword>
<keyword evidence="6 9" id="KW-0804">Transcription</keyword>
<accession>A0A8J5ICY8</accession>
<evidence type="ECO:0000256" key="4">
    <source>
        <dbReference type="ARBA" id="ARBA00023015"/>
    </source>
</evidence>
<sequence length="222" mass="24563">MSDKILIASSRSYMNTGAEQTSKSSAGAMERPQFSPLVRCPRCDSANTKFCYYNNYSLSQPRHFCKACKRYWTRGGTLRNIPVGGRCRKNKRVKKLPQHLPPSENLKLQPAPKPRSFNFNYPLASTATPISSTSVSDEMLKLERYNSLMMELQGIGDFGLIVSSGLGQNLVVNSKQYDNDLKSNSAAAEKIGSVQNFADSATANCWIDAANRSWSSSSARLL</sequence>
<dbReference type="GO" id="GO:0008270">
    <property type="term" value="F:zinc ion binding"/>
    <property type="evidence" value="ECO:0007669"/>
    <property type="project" value="UniProtKB-KW"/>
</dbReference>
<dbReference type="InterPro" id="IPR003851">
    <property type="entry name" value="Znf_Dof"/>
</dbReference>
<evidence type="ECO:0000313" key="12">
    <source>
        <dbReference type="Proteomes" id="UP000734854"/>
    </source>
</evidence>
<reference evidence="11 12" key="1">
    <citation type="submission" date="2020-08" db="EMBL/GenBank/DDBJ databases">
        <title>Plant Genome Project.</title>
        <authorList>
            <person name="Zhang R.-G."/>
        </authorList>
    </citation>
    <scope>NUCLEOTIDE SEQUENCE [LARGE SCALE GENOMIC DNA]</scope>
    <source>
        <tissue evidence="11">Rhizome</tissue>
    </source>
</reference>
<dbReference type="InterPro" id="IPR045174">
    <property type="entry name" value="Dof"/>
</dbReference>
<evidence type="ECO:0000256" key="1">
    <source>
        <dbReference type="ARBA" id="ARBA00022723"/>
    </source>
</evidence>
<keyword evidence="1 9" id="KW-0479">Metal-binding</keyword>
<comment type="function">
    <text evidence="9">Transcription factor that binds specifically to a 5'-AA[AG]G-3' consensus core sequence.</text>
</comment>
<evidence type="ECO:0000256" key="7">
    <source>
        <dbReference type="ARBA" id="ARBA00023242"/>
    </source>
</evidence>
<dbReference type="EMBL" id="JACMSC010000002">
    <property type="protein sequence ID" value="KAG6533175.1"/>
    <property type="molecule type" value="Genomic_DNA"/>
</dbReference>
<evidence type="ECO:0000256" key="2">
    <source>
        <dbReference type="ARBA" id="ARBA00022771"/>
    </source>
</evidence>
<organism evidence="11 12">
    <name type="scientific">Zingiber officinale</name>
    <name type="common">Ginger</name>
    <name type="synonym">Amomum zingiber</name>
    <dbReference type="NCBI Taxonomy" id="94328"/>
    <lineage>
        <taxon>Eukaryota</taxon>
        <taxon>Viridiplantae</taxon>
        <taxon>Streptophyta</taxon>
        <taxon>Embryophyta</taxon>
        <taxon>Tracheophyta</taxon>
        <taxon>Spermatophyta</taxon>
        <taxon>Magnoliopsida</taxon>
        <taxon>Liliopsida</taxon>
        <taxon>Zingiberales</taxon>
        <taxon>Zingiberaceae</taxon>
        <taxon>Zingiber</taxon>
    </lineage>
</organism>
<comment type="subcellular location">
    <subcellularLocation>
        <location evidence="8 9">Nucleus</location>
    </subcellularLocation>
</comment>
<comment type="caution">
    <text evidence="11">The sequence shown here is derived from an EMBL/GenBank/DDBJ whole genome shotgun (WGS) entry which is preliminary data.</text>
</comment>
<dbReference type="GO" id="GO:0005634">
    <property type="term" value="C:nucleus"/>
    <property type="evidence" value="ECO:0007669"/>
    <property type="project" value="UniProtKB-SubCell"/>
</dbReference>
<keyword evidence="4 9" id="KW-0805">Transcription regulation</keyword>
<dbReference type="AlphaFoldDB" id="A0A8J5ICY8"/>
<evidence type="ECO:0000256" key="3">
    <source>
        <dbReference type="ARBA" id="ARBA00022833"/>
    </source>
</evidence>
<protein>
    <recommendedName>
        <fullName evidence="9">Dof zinc finger protein</fullName>
    </recommendedName>
</protein>
<evidence type="ECO:0000256" key="5">
    <source>
        <dbReference type="ARBA" id="ARBA00023125"/>
    </source>
</evidence>
<dbReference type="PANTHER" id="PTHR31992:SF141">
    <property type="entry name" value="DOF ZINC FINGER PROTEIN DOF1.4"/>
    <property type="match status" value="1"/>
</dbReference>
<feature type="domain" description="Dof-type" evidence="10">
    <location>
        <begin position="38"/>
        <end position="92"/>
    </location>
</feature>
<gene>
    <name evidence="11" type="ORF">ZIOFF_007041</name>
</gene>
<dbReference type="PANTHER" id="PTHR31992">
    <property type="entry name" value="DOF ZINC FINGER PROTEIN DOF1.4-RELATED"/>
    <property type="match status" value="1"/>
</dbReference>
<evidence type="ECO:0000313" key="11">
    <source>
        <dbReference type="EMBL" id="KAG6533175.1"/>
    </source>
</evidence>
<evidence type="ECO:0000256" key="8">
    <source>
        <dbReference type="PROSITE-ProRule" id="PRU00071"/>
    </source>
</evidence>
<keyword evidence="2 8" id="KW-0863">Zinc-finger</keyword>
<dbReference type="PROSITE" id="PS50884">
    <property type="entry name" value="ZF_DOF_2"/>
    <property type="match status" value="1"/>
</dbReference>
<keyword evidence="5 8" id="KW-0238">DNA-binding</keyword>
<evidence type="ECO:0000256" key="9">
    <source>
        <dbReference type="RuleBase" id="RU369094"/>
    </source>
</evidence>
<keyword evidence="3 9" id="KW-0862">Zinc</keyword>